<dbReference type="SMART" id="SM00862">
    <property type="entry name" value="Trans_reg_C"/>
    <property type="match status" value="1"/>
</dbReference>
<dbReference type="CDD" id="cd00383">
    <property type="entry name" value="trans_reg_C"/>
    <property type="match status" value="1"/>
</dbReference>
<dbReference type="CDD" id="cd17574">
    <property type="entry name" value="REC_OmpR"/>
    <property type="match status" value="1"/>
</dbReference>
<protein>
    <submittedName>
        <fullName evidence="10">Response regulator transcription factor</fullName>
    </submittedName>
</protein>
<dbReference type="Gene3D" id="6.10.250.690">
    <property type="match status" value="1"/>
</dbReference>
<evidence type="ECO:0000256" key="1">
    <source>
        <dbReference type="ARBA" id="ARBA00022553"/>
    </source>
</evidence>
<feature type="domain" description="Response regulatory" evidence="8">
    <location>
        <begin position="4"/>
        <end position="119"/>
    </location>
</feature>
<dbReference type="InterPro" id="IPR016032">
    <property type="entry name" value="Sig_transdc_resp-reg_C-effctor"/>
</dbReference>
<sequence>MAVRILLVEDDDDLRTVMADGLGADGHDVAGVPDAAGALEALAEAPPDLLILDVALGSGLDGVEVCRRVRTVDTELYVMMLTARDAEADIVLALEAGADDYLTKPVGLAELRSRVRAAVRRLRTGAEPASVLRAGDLELDPGARVARVGGAVLGLTPSEFAVLEALLAAGGNVRTRWELVHAIFGDDAYRDPRAVDVHVHHLREKVAAAGGDPGVIATVRGAGYRLGV</sequence>
<dbReference type="InterPro" id="IPR036388">
    <property type="entry name" value="WH-like_DNA-bd_sf"/>
</dbReference>
<dbReference type="PROSITE" id="PS50110">
    <property type="entry name" value="RESPONSE_REGULATORY"/>
    <property type="match status" value="1"/>
</dbReference>
<keyword evidence="5" id="KW-0804">Transcription</keyword>
<dbReference type="Gene3D" id="1.10.10.10">
    <property type="entry name" value="Winged helix-like DNA-binding domain superfamily/Winged helix DNA-binding domain"/>
    <property type="match status" value="1"/>
</dbReference>
<evidence type="ECO:0000256" key="3">
    <source>
        <dbReference type="ARBA" id="ARBA00023015"/>
    </source>
</evidence>
<feature type="modified residue" description="4-aspartylphosphate" evidence="6">
    <location>
        <position position="53"/>
    </location>
</feature>
<dbReference type="Pfam" id="PF00486">
    <property type="entry name" value="Trans_reg_C"/>
    <property type="match status" value="1"/>
</dbReference>
<dbReference type="PROSITE" id="PS51755">
    <property type="entry name" value="OMPR_PHOB"/>
    <property type="match status" value="1"/>
</dbReference>
<keyword evidence="11" id="KW-1185">Reference proteome</keyword>
<dbReference type="InterPro" id="IPR001789">
    <property type="entry name" value="Sig_transdc_resp-reg_receiver"/>
</dbReference>
<dbReference type="InterPro" id="IPR011006">
    <property type="entry name" value="CheY-like_superfamily"/>
</dbReference>
<evidence type="ECO:0000256" key="2">
    <source>
        <dbReference type="ARBA" id="ARBA00023012"/>
    </source>
</evidence>
<evidence type="ECO:0000256" key="6">
    <source>
        <dbReference type="PROSITE-ProRule" id="PRU00169"/>
    </source>
</evidence>
<accession>A0ABY5DR15</accession>
<dbReference type="RefSeq" id="WP_254571176.1">
    <property type="nucleotide sequence ID" value="NZ_CP098502.1"/>
</dbReference>
<dbReference type="PANTHER" id="PTHR48111:SF1">
    <property type="entry name" value="TWO-COMPONENT RESPONSE REGULATOR ORR33"/>
    <property type="match status" value="1"/>
</dbReference>
<evidence type="ECO:0000256" key="4">
    <source>
        <dbReference type="ARBA" id="ARBA00023125"/>
    </source>
</evidence>
<feature type="domain" description="OmpR/PhoB-type" evidence="9">
    <location>
        <begin position="129"/>
        <end position="228"/>
    </location>
</feature>
<dbReference type="SUPFAM" id="SSF46894">
    <property type="entry name" value="C-terminal effector domain of the bipartite response regulators"/>
    <property type="match status" value="1"/>
</dbReference>
<proteinExistence type="predicted"/>
<dbReference type="InterPro" id="IPR001867">
    <property type="entry name" value="OmpR/PhoB-type_DNA-bd"/>
</dbReference>
<dbReference type="Proteomes" id="UP001056035">
    <property type="component" value="Chromosome"/>
</dbReference>
<evidence type="ECO:0000256" key="7">
    <source>
        <dbReference type="PROSITE-ProRule" id="PRU01091"/>
    </source>
</evidence>
<evidence type="ECO:0000259" key="9">
    <source>
        <dbReference type="PROSITE" id="PS51755"/>
    </source>
</evidence>
<organism evidence="10 11">
    <name type="scientific">Paraconexibacter antarcticus</name>
    <dbReference type="NCBI Taxonomy" id="2949664"/>
    <lineage>
        <taxon>Bacteria</taxon>
        <taxon>Bacillati</taxon>
        <taxon>Actinomycetota</taxon>
        <taxon>Thermoleophilia</taxon>
        <taxon>Solirubrobacterales</taxon>
        <taxon>Paraconexibacteraceae</taxon>
        <taxon>Paraconexibacter</taxon>
    </lineage>
</organism>
<dbReference type="SMART" id="SM00448">
    <property type="entry name" value="REC"/>
    <property type="match status" value="1"/>
</dbReference>
<reference evidence="10 11" key="1">
    <citation type="submission" date="2022-06" db="EMBL/GenBank/DDBJ databases">
        <title>Paraconexibacter antarcticus.</title>
        <authorList>
            <person name="Kim C.S."/>
        </authorList>
    </citation>
    <scope>NUCLEOTIDE SEQUENCE [LARGE SCALE GENOMIC DNA]</scope>
    <source>
        <strain evidence="10 11">02-257</strain>
    </source>
</reference>
<dbReference type="PANTHER" id="PTHR48111">
    <property type="entry name" value="REGULATOR OF RPOS"/>
    <property type="match status" value="1"/>
</dbReference>
<keyword evidence="4 7" id="KW-0238">DNA-binding</keyword>
<keyword evidence="2" id="KW-0902">Two-component regulatory system</keyword>
<dbReference type="InterPro" id="IPR039420">
    <property type="entry name" value="WalR-like"/>
</dbReference>
<dbReference type="Gene3D" id="3.40.50.2300">
    <property type="match status" value="1"/>
</dbReference>
<feature type="DNA-binding region" description="OmpR/PhoB-type" evidence="7">
    <location>
        <begin position="129"/>
        <end position="228"/>
    </location>
</feature>
<evidence type="ECO:0000313" key="11">
    <source>
        <dbReference type="Proteomes" id="UP001056035"/>
    </source>
</evidence>
<dbReference type="SUPFAM" id="SSF52172">
    <property type="entry name" value="CheY-like"/>
    <property type="match status" value="1"/>
</dbReference>
<evidence type="ECO:0000256" key="5">
    <source>
        <dbReference type="ARBA" id="ARBA00023163"/>
    </source>
</evidence>
<keyword evidence="3" id="KW-0805">Transcription regulation</keyword>
<name>A0ABY5DR15_9ACTN</name>
<dbReference type="EMBL" id="CP098502">
    <property type="protein sequence ID" value="UTI64475.1"/>
    <property type="molecule type" value="Genomic_DNA"/>
</dbReference>
<dbReference type="Pfam" id="PF00072">
    <property type="entry name" value="Response_reg"/>
    <property type="match status" value="1"/>
</dbReference>
<keyword evidence="1 6" id="KW-0597">Phosphoprotein</keyword>
<evidence type="ECO:0000313" key="10">
    <source>
        <dbReference type="EMBL" id="UTI64475.1"/>
    </source>
</evidence>
<evidence type="ECO:0000259" key="8">
    <source>
        <dbReference type="PROSITE" id="PS50110"/>
    </source>
</evidence>
<gene>
    <name evidence="10" type="ORF">NBH00_24450</name>
</gene>